<dbReference type="Pfam" id="PF12697">
    <property type="entry name" value="Abhydrolase_6"/>
    <property type="match status" value="1"/>
</dbReference>
<dbReference type="InterPro" id="IPR000073">
    <property type="entry name" value="AB_hydrolase_1"/>
</dbReference>
<dbReference type="InterPro" id="IPR029058">
    <property type="entry name" value="AB_hydrolase_fold"/>
</dbReference>
<reference evidence="2 3" key="1">
    <citation type="submission" date="2019-02" db="EMBL/GenBank/DDBJ databases">
        <title>Deep-cultivation of Planctomycetes and their phenomic and genomic characterization uncovers novel biology.</title>
        <authorList>
            <person name="Wiegand S."/>
            <person name="Jogler M."/>
            <person name="Boedeker C."/>
            <person name="Pinto D."/>
            <person name="Vollmers J."/>
            <person name="Rivas-Marin E."/>
            <person name="Kohn T."/>
            <person name="Peeters S.H."/>
            <person name="Heuer A."/>
            <person name="Rast P."/>
            <person name="Oberbeckmann S."/>
            <person name="Bunk B."/>
            <person name="Jeske O."/>
            <person name="Meyerdierks A."/>
            <person name="Storesund J.E."/>
            <person name="Kallscheuer N."/>
            <person name="Luecker S."/>
            <person name="Lage O.M."/>
            <person name="Pohl T."/>
            <person name="Merkel B.J."/>
            <person name="Hornburger P."/>
            <person name="Mueller R.-W."/>
            <person name="Bruemmer F."/>
            <person name="Labrenz M."/>
            <person name="Spormann A.M."/>
            <person name="Op den Camp H."/>
            <person name="Overmann J."/>
            <person name="Amann R."/>
            <person name="Jetten M.S.M."/>
            <person name="Mascher T."/>
            <person name="Medema M.H."/>
            <person name="Devos D.P."/>
            <person name="Kaster A.-K."/>
            <person name="Ovreas L."/>
            <person name="Rohde M."/>
            <person name="Galperin M.Y."/>
            <person name="Jogler C."/>
        </authorList>
    </citation>
    <scope>NUCLEOTIDE SEQUENCE [LARGE SCALE GENOMIC DNA]</scope>
    <source>
        <strain evidence="2 3">ETA_A8</strain>
    </source>
</reference>
<organism evidence="2 3">
    <name type="scientific">Anatilimnocola aggregata</name>
    <dbReference type="NCBI Taxonomy" id="2528021"/>
    <lineage>
        <taxon>Bacteria</taxon>
        <taxon>Pseudomonadati</taxon>
        <taxon>Planctomycetota</taxon>
        <taxon>Planctomycetia</taxon>
        <taxon>Pirellulales</taxon>
        <taxon>Pirellulaceae</taxon>
        <taxon>Anatilimnocola</taxon>
    </lineage>
</organism>
<dbReference type="KEGG" id="aagg:ETAA8_62870"/>
<gene>
    <name evidence="2" type="ORF">ETAA8_62870</name>
</gene>
<feature type="domain" description="AB hydrolase-1" evidence="1">
    <location>
        <begin position="48"/>
        <end position="212"/>
    </location>
</feature>
<accession>A0A517YLP4</accession>
<evidence type="ECO:0000259" key="1">
    <source>
        <dbReference type="Pfam" id="PF12697"/>
    </source>
</evidence>
<evidence type="ECO:0000313" key="3">
    <source>
        <dbReference type="Proteomes" id="UP000315017"/>
    </source>
</evidence>
<sequence>MSSTADPLPLILFSGLAADASVFAPQKLAFPQLVVPRWLKPERRETLTSYCERVAAEIRPNTRCVLGGASFGGIIALEMAQYLNPLAVVLIGSVRGPSELPRRVCFWRPFRSLVPLAPVTPFQWSAGKVSLLQQWWPHFAGVARQFSQADADVFRWSVRQLLAWQNAPVVDCPVFQIHGQFDRVLPARLTRPDVVVPGGHVISLTHSQAVNEFLRHSLQQVARADG</sequence>
<keyword evidence="2" id="KW-0378">Hydrolase</keyword>
<protein>
    <submittedName>
        <fullName evidence="2">Alpha/beta hydrolase family protein</fullName>
    </submittedName>
</protein>
<dbReference type="Proteomes" id="UP000315017">
    <property type="component" value="Chromosome"/>
</dbReference>
<keyword evidence="3" id="KW-1185">Reference proteome</keyword>
<dbReference type="GO" id="GO:0016787">
    <property type="term" value="F:hydrolase activity"/>
    <property type="evidence" value="ECO:0007669"/>
    <property type="project" value="UniProtKB-KW"/>
</dbReference>
<dbReference type="RefSeq" id="WP_145097760.1">
    <property type="nucleotide sequence ID" value="NZ_CP036274.1"/>
</dbReference>
<name>A0A517YLP4_9BACT</name>
<dbReference type="EMBL" id="CP036274">
    <property type="protein sequence ID" value="QDU31134.1"/>
    <property type="molecule type" value="Genomic_DNA"/>
</dbReference>
<dbReference type="OrthoDB" id="211846at2"/>
<dbReference type="Gene3D" id="3.40.50.1820">
    <property type="entry name" value="alpha/beta hydrolase"/>
    <property type="match status" value="1"/>
</dbReference>
<dbReference type="AlphaFoldDB" id="A0A517YLP4"/>
<dbReference type="SUPFAM" id="SSF53474">
    <property type="entry name" value="alpha/beta-Hydrolases"/>
    <property type="match status" value="1"/>
</dbReference>
<evidence type="ECO:0000313" key="2">
    <source>
        <dbReference type="EMBL" id="QDU31134.1"/>
    </source>
</evidence>
<proteinExistence type="predicted"/>